<dbReference type="Pfam" id="PF00083">
    <property type="entry name" value="Sugar_tr"/>
    <property type="match status" value="1"/>
</dbReference>
<reference evidence="8" key="1">
    <citation type="submission" date="2020-01" db="EMBL/GenBank/DDBJ databases">
        <title>Identification and distribution of gene clusters putatively required for synthesis of sphingolipid metabolism inhibitors in phylogenetically diverse species of the filamentous fungus Fusarium.</title>
        <authorList>
            <person name="Kim H.-S."/>
            <person name="Busman M."/>
            <person name="Brown D.W."/>
            <person name="Divon H."/>
            <person name="Uhlig S."/>
            <person name="Proctor R.H."/>
        </authorList>
    </citation>
    <scope>NUCLEOTIDE SEQUENCE</scope>
    <source>
        <strain evidence="8">NRRL 31653</strain>
    </source>
</reference>
<gene>
    <name evidence="8" type="ORF">FAGAP_11587</name>
</gene>
<evidence type="ECO:0000256" key="2">
    <source>
        <dbReference type="ARBA" id="ARBA00010992"/>
    </source>
</evidence>
<evidence type="ECO:0000256" key="5">
    <source>
        <dbReference type="ARBA" id="ARBA00023136"/>
    </source>
</evidence>
<dbReference type="AlphaFoldDB" id="A0A9P5AZ86"/>
<evidence type="ECO:0000256" key="1">
    <source>
        <dbReference type="ARBA" id="ARBA00004141"/>
    </source>
</evidence>
<dbReference type="PANTHER" id="PTHR48022:SF83">
    <property type="entry name" value="MAJOR FACILITATOR SUPERFAMILY (MFS) PROFILE DOMAIN-CONTAINING PROTEIN"/>
    <property type="match status" value="1"/>
</dbReference>
<organism evidence="8 9">
    <name type="scientific">Fusarium agapanthi</name>
    <dbReference type="NCBI Taxonomy" id="1803897"/>
    <lineage>
        <taxon>Eukaryota</taxon>
        <taxon>Fungi</taxon>
        <taxon>Dikarya</taxon>
        <taxon>Ascomycota</taxon>
        <taxon>Pezizomycotina</taxon>
        <taxon>Sordariomycetes</taxon>
        <taxon>Hypocreomycetidae</taxon>
        <taxon>Hypocreales</taxon>
        <taxon>Nectriaceae</taxon>
        <taxon>Fusarium</taxon>
        <taxon>Fusarium fujikuroi species complex</taxon>
    </lineage>
</organism>
<dbReference type="InterPro" id="IPR020846">
    <property type="entry name" value="MFS_dom"/>
</dbReference>
<dbReference type="Gene3D" id="1.20.1250.20">
    <property type="entry name" value="MFS general substrate transporter like domains"/>
    <property type="match status" value="1"/>
</dbReference>
<dbReference type="GO" id="GO:0016020">
    <property type="term" value="C:membrane"/>
    <property type="evidence" value="ECO:0007669"/>
    <property type="project" value="UniProtKB-SubCell"/>
</dbReference>
<evidence type="ECO:0000259" key="7">
    <source>
        <dbReference type="PROSITE" id="PS50850"/>
    </source>
</evidence>
<comment type="similarity">
    <text evidence="2">Belongs to the major facilitator superfamily. Sugar transporter (TC 2.A.1.1) family.</text>
</comment>
<evidence type="ECO:0000313" key="8">
    <source>
        <dbReference type="EMBL" id="KAF4485570.1"/>
    </source>
</evidence>
<keyword evidence="9" id="KW-1185">Reference proteome</keyword>
<dbReference type="InterPro" id="IPR036259">
    <property type="entry name" value="MFS_trans_sf"/>
</dbReference>
<dbReference type="EMBL" id="LUFC02001097">
    <property type="protein sequence ID" value="KAF4485570.1"/>
    <property type="molecule type" value="Genomic_DNA"/>
</dbReference>
<evidence type="ECO:0000256" key="4">
    <source>
        <dbReference type="ARBA" id="ARBA00022989"/>
    </source>
</evidence>
<dbReference type="SUPFAM" id="SSF103473">
    <property type="entry name" value="MFS general substrate transporter"/>
    <property type="match status" value="1"/>
</dbReference>
<comment type="subcellular location">
    <subcellularLocation>
        <location evidence="1">Membrane</location>
        <topology evidence="1">Multi-pass membrane protein</topology>
    </subcellularLocation>
</comment>
<evidence type="ECO:0000313" key="9">
    <source>
        <dbReference type="Proteomes" id="UP000737391"/>
    </source>
</evidence>
<feature type="transmembrane region" description="Helical" evidence="6">
    <location>
        <begin position="21"/>
        <end position="41"/>
    </location>
</feature>
<name>A0A9P5AZ86_9HYPO</name>
<keyword evidence="4 6" id="KW-1133">Transmembrane helix</keyword>
<feature type="domain" description="Major facilitator superfamily (MFS) profile" evidence="7">
    <location>
        <begin position="1"/>
        <end position="127"/>
    </location>
</feature>
<feature type="transmembrane region" description="Helical" evidence="6">
    <location>
        <begin position="53"/>
        <end position="70"/>
    </location>
</feature>
<sequence length="127" mass="14385">MAPAYASEICPMALRGYLANYVCLCWALSQLLAAGVLFSFSDHATQWACRLPLAIQWIWHIPLIIILWFTPESPHWLAKKSRLDDTKAVLRRISAKSNKTAARKFADTQVNAYADDSEGRIIKETDF</sequence>
<dbReference type="Proteomes" id="UP000737391">
    <property type="component" value="Unassembled WGS sequence"/>
</dbReference>
<evidence type="ECO:0000256" key="3">
    <source>
        <dbReference type="ARBA" id="ARBA00022692"/>
    </source>
</evidence>
<evidence type="ECO:0000256" key="6">
    <source>
        <dbReference type="SAM" id="Phobius"/>
    </source>
</evidence>
<dbReference type="OrthoDB" id="6612291at2759"/>
<proteinExistence type="inferred from homology"/>
<dbReference type="GO" id="GO:0005351">
    <property type="term" value="F:carbohydrate:proton symporter activity"/>
    <property type="evidence" value="ECO:0007669"/>
    <property type="project" value="TreeGrafter"/>
</dbReference>
<dbReference type="PANTHER" id="PTHR48022">
    <property type="entry name" value="PLASTIDIC GLUCOSE TRANSPORTER 4"/>
    <property type="match status" value="1"/>
</dbReference>
<protein>
    <submittedName>
        <fullName evidence="8">Alpha-glucoside transport</fullName>
    </submittedName>
</protein>
<dbReference type="InterPro" id="IPR050360">
    <property type="entry name" value="MFS_Sugar_Transporters"/>
</dbReference>
<comment type="caution">
    <text evidence="8">The sequence shown here is derived from an EMBL/GenBank/DDBJ whole genome shotgun (WGS) entry which is preliminary data.</text>
</comment>
<accession>A0A9P5AZ86</accession>
<keyword evidence="3 6" id="KW-0812">Transmembrane</keyword>
<dbReference type="PROSITE" id="PS50850">
    <property type="entry name" value="MFS"/>
    <property type="match status" value="1"/>
</dbReference>
<dbReference type="InterPro" id="IPR005828">
    <property type="entry name" value="MFS_sugar_transport-like"/>
</dbReference>
<keyword evidence="5 6" id="KW-0472">Membrane</keyword>